<keyword evidence="4" id="KW-1185">Reference proteome</keyword>
<evidence type="ECO:0000313" key="4">
    <source>
        <dbReference type="Proteomes" id="UP000235916"/>
    </source>
</evidence>
<dbReference type="SUPFAM" id="SSF54106">
    <property type="entry name" value="LysM domain"/>
    <property type="match status" value="1"/>
</dbReference>
<sequence>MHGIGAPPQEPRPRSPDMNLTNPSYRVHSGDTLSRIAKNHGISAEALMQANGMDPKLADGRVGSSPRDPDRLRVGQVLRIPVATPGLEREHRVVPGETLPGIAEHWGVDLKKLLLANPLVEAVNSLLAGLEAPAASAQAAAAPSAERPAANNNGGGLNADTELGKLSARYESGRRGSAAIGYDNTGGWSYGKYQIETQRGTMAKFLDHAATHAPEMHQALTAAGGLEAARAGTAEFKKAWVSLAADPGFAALQHSFIASRHYEPLAARLKTEQGLDLSQRSAALRDVVWSVAVQHGSGSSVIAKALAGRDVSQLKDADIINAIYDERGAEKLDKSGKTVLKYFSKSTDDVQAGVRHRFEQERKQALQMLSPFPAAPHRP</sequence>
<name>A0A2N8L0H4_9BURK</name>
<reference evidence="3 4" key="1">
    <citation type="submission" date="2018-01" db="EMBL/GenBank/DDBJ databases">
        <title>Draft genome sequence of Paucibacter aquatile CR182 isolated from freshwater of the Nakdong River.</title>
        <authorList>
            <person name="Choi A."/>
            <person name="Chung E.J."/>
        </authorList>
    </citation>
    <scope>NUCLEOTIDE SEQUENCE [LARGE SCALE GENOMIC DNA]</scope>
    <source>
        <strain evidence="3 4">CR182</strain>
    </source>
</reference>
<dbReference type="Gene3D" id="3.10.350.10">
    <property type="entry name" value="LysM domain"/>
    <property type="match status" value="2"/>
</dbReference>
<protein>
    <recommendedName>
        <fullName evidence="2">LysM domain-containing protein</fullName>
    </recommendedName>
</protein>
<accession>A0A2N8L0H4</accession>
<feature type="compositionally biased region" description="Low complexity" evidence="1">
    <location>
        <begin position="141"/>
        <end position="152"/>
    </location>
</feature>
<dbReference type="GO" id="GO:0008932">
    <property type="term" value="F:lytic endotransglycosylase activity"/>
    <property type="evidence" value="ECO:0007669"/>
    <property type="project" value="TreeGrafter"/>
</dbReference>
<dbReference type="EMBL" id="POSP01000003">
    <property type="protein sequence ID" value="PND39172.1"/>
    <property type="molecule type" value="Genomic_DNA"/>
</dbReference>
<dbReference type="PANTHER" id="PTHR33734">
    <property type="entry name" value="LYSM DOMAIN-CONTAINING GPI-ANCHORED PROTEIN 2"/>
    <property type="match status" value="1"/>
</dbReference>
<feature type="region of interest" description="Disordered" evidence="1">
    <location>
        <begin position="1"/>
        <end position="28"/>
    </location>
</feature>
<feature type="region of interest" description="Disordered" evidence="1">
    <location>
        <begin position="141"/>
        <end position="160"/>
    </location>
</feature>
<dbReference type="InterPro" id="IPR049073">
    <property type="entry name" value="T6SS_VgrG3-like_C"/>
</dbReference>
<evidence type="ECO:0000259" key="2">
    <source>
        <dbReference type="PROSITE" id="PS51782"/>
    </source>
</evidence>
<evidence type="ECO:0000313" key="3">
    <source>
        <dbReference type="EMBL" id="PND39172.1"/>
    </source>
</evidence>
<dbReference type="PROSITE" id="PS51782">
    <property type="entry name" value="LYSM"/>
    <property type="match status" value="2"/>
</dbReference>
<dbReference type="Proteomes" id="UP000235916">
    <property type="component" value="Unassembled WGS sequence"/>
</dbReference>
<feature type="domain" description="LysM" evidence="2">
    <location>
        <begin position="89"/>
        <end position="134"/>
    </location>
</feature>
<feature type="domain" description="LysM" evidence="2">
    <location>
        <begin position="23"/>
        <end position="80"/>
    </location>
</feature>
<dbReference type="OrthoDB" id="1242806at2"/>
<organism evidence="3 4">
    <name type="scientific">Kinneretia aquatilis</name>
    <dbReference type="NCBI Taxonomy" id="2070761"/>
    <lineage>
        <taxon>Bacteria</taxon>
        <taxon>Pseudomonadati</taxon>
        <taxon>Pseudomonadota</taxon>
        <taxon>Betaproteobacteria</taxon>
        <taxon>Burkholderiales</taxon>
        <taxon>Sphaerotilaceae</taxon>
        <taxon>Roseateles</taxon>
    </lineage>
</organism>
<dbReference type="PANTHER" id="PTHR33734:SF22">
    <property type="entry name" value="MEMBRANE-BOUND LYTIC MUREIN TRANSGLYCOSYLASE D"/>
    <property type="match status" value="1"/>
</dbReference>
<proteinExistence type="predicted"/>
<dbReference type="InterPro" id="IPR036779">
    <property type="entry name" value="LysM_dom_sf"/>
</dbReference>
<evidence type="ECO:0000256" key="1">
    <source>
        <dbReference type="SAM" id="MobiDB-lite"/>
    </source>
</evidence>
<dbReference type="Pfam" id="PF21277">
    <property type="entry name" value="T6SS_VgrG3-like_C"/>
    <property type="match status" value="1"/>
</dbReference>
<dbReference type="InterPro" id="IPR018392">
    <property type="entry name" value="LysM"/>
</dbReference>
<gene>
    <name evidence="3" type="ORF">C1O66_17675</name>
</gene>
<dbReference type="CDD" id="cd00118">
    <property type="entry name" value="LysM"/>
    <property type="match status" value="2"/>
</dbReference>
<dbReference type="AlphaFoldDB" id="A0A2N8L0H4"/>
<comment type="caution">
    <text evidence="3">The sequence shown here is derived from an EMBL/GenBank/DDBJ whole genome shotgun (WGS) entry which is preliminary data.</text>
</comment>
<dbReference type="SMART" id="SM00257">
    <property type="entry name" value="LysM"/>
    <property type="match status" value="2"/>
</dbReference>
<dbReference type="Pfam" id="PF01476">
    <property type="entry name" value="LysM"/>
    <property type="match status" value="2"/>
</dbReference>